<dbReference type="AlphaFoldDB" id="A0A1B0ZS81"/>
<evidence type="ECO:0000313" key="1">
    <source>
        <dbReference type="EMBL" id="ANP37015.1"/>
    </source>
</evidence>
<dbReference type="Proteomes" id="UP000092565">
    <property type="component" value="Chromosome"/>
</dbReference>
<proteinExistence type="predicted"/>
<evidence type="ECO:0000313" key="2">
    <source>
        <dbReference type="Proteomes" id="UP000092565"/>
    </source>
</evidence>
<dbReference type="EMBL" id="CP015124">
    <property type="protein sequence ID" value="ANP37015.1"/>
    <property type="molecule type" value="Genomic_DNA"/>
</dbReference>
<gene>
    <name evidence="1" type="ORF">JL2886_02122</name>
</gene>
<protein>
    <submittedName>
        <fullName evidence="1">Uncharacterized protein</fullName>
    </submittedName>
</protein>
<name>A0A1B0ZS81_9RHOB</name>
<reference evidence="1 2" key="1">
    <citation type="submission" date="2016-04" db="EMBL/GenBank/DDBJ databases">
        <authorList>
            <person name="Evans L.H."/>
            <person name="Alamgir A."/>
            <person name="Owens N."/>
            <person name="Weber N.D."/>
            <person name="Virtaneva K."/>
            <person name="Barbian K."/>
            <person name="Babar A."/>
            <person name="Rosenke K."/>
        </authorList>
    </citation>
    <scope>NUCLEOTIDE SEQUENCE [LARGE SCALE GENOMIC DNA]</scope>
    <source>
        <strain evidence="1 2">JL2886</strain>
    </source>
</reference>
<sequence>MSGRLLSVVTGVDLFDCFLSDVSADGDDNTMATTPTCRI</sequence>
<accession>A0A1B0ZS81</accession>
<keyword evidence="2" id="KW-1185">Reference proteome</keyword>
<organism evidence="1 2">
    <name type="scientific">Phaeobacter gallaeciensis</name>
    <dbReference type="NCBI Taxonomy" id="60890"/>
    <lineage>
        <taxon>Bacteria</taxon>
        <taxon>Pseudomonadati</taxon>
        <taxon>Pseudomonadota</taxon>
        <taxon>Alphaproteobacteria</taxon>
        <taxon>Rhodobacterales</taxon>
        <taxon>Roseobacteraceae</taxon>
        <taxon>Phaeobacter</taxon>
    </lineage>
</organism>